<proteinExistence type="predicted"/>
<dbReference type="RefSeq" id="WP_040323495.1">
    <property type="nucleotide sequence ID" value="NZ_LVZK01000003.1"/>
</dbReference>
<sequence>MRKAVGPPGAFKIEPNLILEEISHPGVSLEDWTRQALSKLKRDFPSLRLIDVAQTHLGGVTAHVIWATRTFEFSTTQIEYLLLTEESGVILVFTCSSADFSRLSETFAKCAQSLEAIP</sequence>
<reference evidence="1 2" key="1">
    <citation type="submission" date="2016-04" db="EMBL/GenBank/DDBJ databases">
        <title>Peptidophaga gingivicola gen. nov., sp. nov., isolated from human subgingival plaque.</title>
        <authorList>
            <person name="Beall C.J."/>
            <person name="Mokrzan E.M."/>
            <person name="Griffen A.L."/>
            <person name="Leys E.J."/>
        </authorList>
    </citation>
    <scope>NUCLEOTIDE SEQUENCE [LARGE SCALE GENOMIC DNA]</scope>
    <source>
        <strain evidence="1 2">BA112</strain>
    </source>
</reference>
<evidence type="ECO:0000313" key="1">
    <source>
        <dbReference type="EMBL" id="OAP85385.1"/>
    </source>
</evidence>
<dbReference type="EMBL" id="LVZK01000003">
    <property type="protein sequence ID" value="OAP85385.1"/>
    <property type="molecule type" value="Genomic_DNA"/>
</dbReference>
<dbReference type="AlphaFoldDB" id="A0A179B1Y7"/>
<accession>A0A179B1Y7</accession>
<keyword evidence="2" id="KW-1185">Reference proteome</keyword>
<dbReference type="Gene3D" id="3.40.1000.10">
    <property type="entry name" value="Mog1/PsbP, alpha/beta/alpha sandwich"/>
    <property type="match status" value="1"/>
</dbReference>
<protein>
    <recommendedName>
        <fullName evidence="3">DUF1795 domain-containing protein</fullName>
    </recommendedName>
</protein>
<comment type="caution">
    <text evidence="1">The sequence shown here is derived from an EMBL/GenBank/DDBJ whole genome shotgun (WGS) entry which is preliminary data.</text>
</comment>
<evidence type="ECO:0000313" key="2">
    <source>
        <dbReference type="Proteomes" id="UP000078368"/>
    </source>
</evidence>
<name>A0A179B1Y7_9ACTO</name>
<evidence type="ECO:0008006" key="3">
    <source>
        <dbReference type="Google" id="ProtNLM"/>
    </source>
</evidence>
<dbReference type="STRING" id="1823756.A4H34_09840"/>
<gene>
    <name evidence="1" type="ORF">A4H34_09840</name>
</gene>
<organism evidence="1 2">
    <name type="scientific">Peptidiphaga gingivicola</name>
    <dbReference type="NCBI Taxonomy" id="2741497"/>
    <lineage>
        <taxon>Bacteria</taxon>
        <taxon>Bacillati</taxon>
        <taxon>Actinomycetota</taxon>
        <taxon>Actinomycetes</taxon>
        <taxon>Actinomycetales</taxon>
        <taxon>Actinomycetaceae</taxon>
        <taxon>Peptidiphaga</taxon>
    </lineage>
</organism>
<dbReference type="Proteomes" id="UP000078368">
    <property type="component" value="Unassembled WGS sequence"/>
</dbReference>